<dbReference type="InParanoid" id="F4RKN5"/>
<dbReference type="HOGENOM" id="CLU_642629_0_0_1"/>
<name>F4RKN5_MELLP</name>
<sequence>MLHQRVSSFYEALFFLSYVIFPFTVVLLNSQARCSSSLNKRTIRFPYGAEDLVRYGIINTPDQWTNSRLYPTATQPIIPTEDVRAEAPGTKRRKLDTSVLSEWDFGKEEFEVERHPSKLTRSRTFPPRRSPNYEEPSHQILSSEMDRGMVFKAYPKFRSLDPQHLKEITTERGPMKALEVEDLPIEALSITSEKEDLRKSIQTALDKLTYNLPSLEFIKLDSPQLKHLEIYELQELESILKGLQAQLELGQSQQLQIQKRLDDLSRKLQTSSQSSQLPHNADTINNSPMDHHTAASQSTEPHSRMEIIMLKLNQFVRHFDANFEADPSLINVDQHQYSITLIEIFEIIQRNKISSTELNKNIKSTSISEKELELKNSLQINQDEWKSIQDTTFWIRSLIPTYKNAQNALRSKLSHLDSWYETIQKKF</sequence>
<protein>
    <submittedName>
        <fullName evidence="3">Uncharacterized protein</fullName>
    </submittedName>
</protein>
<dbReference type="AlphaFoldDB" id="F4RKN5"/>
<evidence type="ECO:0000256" key="2">
    <source>
        <dbReference type="SAM" id="Phobius"/>
    </source>
</evidence>
<reference evidence="4" key="1">
    <citation type="journal article" date="2011" name="Proc. Natl. Acad. Sci. U.S.A.">
        <title>Obligate biotrophy features unraveled by the genomic analysis of rust fungi.</title>
        <authorList>
            <person name="Duplessis S."/>
            <person name="Cuomo C.A."/>
            <person name="Lin Y.-C."/>
            <person name="Aerts A."/>
            <person name="Tisserant E."/>
            <person name="Veneault-Fourrey C."/>
            <person name="Joly D.L."/>
            <person name="Hacquard S."/>
            <person name="Amselem J."/>
            <person name="Cantarel B.L."/>
            <person name="Chiu R."/>
            <person name="Coutinho P.M."/>
            <person name="Feau N."/>
            <person name="Field M."/>
            <person name="Frey P."/>
            <person name="Gelhaye E."/>
            <person name="Goldberg J."/>
            <person name="Grabherr M.G."/>
            <person name="Kodira C.D."/>
            <person name="Kohler A."/>
            <person name="Kuees U."/>
            <person name="Lindquist E.A."/>
            <person name="Lucas S.M."/>
            <person name="Mago R."/>
            <person name="Mauceli E."/>
            <person name="Morin E."/>
            <person name="Murat C."/>
            <person name="Pangilinan J.L."/>
            <person name="Park R."/>
            <person name="Pearson M."/>
            <person name="Quesneville H."/>
            <person name="Rouhier N."/>
            <person name="Sakthikumar S."/>
            <person name="Salamov A.A."/>
            <person name="Schmutz J."/>
            <person name="Selles B."/>
            <person name="Shapiro H."/>
            <person name="Tanguay P."/>
            <person name="Tuskan G.A."/>
            <person name="Henrissat B."/>
            <person name="Van de Peer Y."/>
            <person name="Rouze P."/>
            <person name="Ellis J.G."/>
            <person name="Dodds P.N."/>
            <person name="Schein J.E."/>
            <person name="Zhong S."/>
            <person name="Hamelin R.C."/>
            <person name="Grigoriev I.V."/>
            <person name="Szabo L.J."/>
            <person name="Martin F."/>
        </authorList>
    </citation>
    <scope>NUCLEOTIDE SEQUENCE [LARGE SCALE GENOMIC DNA]</scope>
    <source>
        <strain evidence="4">98AG31 / pathotype 3-4-7</strain>
    </source>
</reference>
<feature type="region of interest" description="Disordered" evidence="1">
    <location>
        <begin position="117"/>
        <end position="137"/>
    </location>
</feature>
<organism evidence="4">
    <name type="scientific">Melampsora larici-populina (strain 98AG31 / pathotype 3-4-7)</name>
    <name type="common">Poplar leaf rust fungus</name>
    <dbReference type="NCBI Taxonomy" id="747676"/>
    <lineage>
        <taxon>Eukaryota</taxon>
        <taxon>Fungi</taxon>
        <taxon>Dikarya</taxon>
        <taxon>Basidiomycota</taxon>
        <taxon>Pucciniomycotina</taxon>
        <taxon>Pucciniomycetes</taxon>
        <taxon>Pucciniales</taxon>
        <taxon>Melampsoraceae</taxon>
        <taxon>Melampsora</taxon>
    </lineage>
</organism>
<evidence type="ECO:0000313" key="3">
    <source>
        <dbReference type="EMBL" id="EGG07123.1"/>
    </source>
</evidence>
<dbReference type="VEuPathDB" id="FungiDB:MELLADRAFT_106178"/>
<dbReference type="OrthoDB" id="10422460at2759"/>
<keyword evidence="2" id="KW-1133">Transmembrane helix</keyword>
<evidence type="ECO:0000256" key="1">
    <source>
        <dbReference type="SAM" id="MobiDB-lite"/>
    </source>
</evidence>
<dbReference type="RefSeq" id="XP_007409565.1">
    <property type="nucleotide sequence ID" value="XM_007409503.1"/>
</dbReference>
<evidence type="ECO:0000313" key="4">
    <source>
        <dbReference type="Proteomes" id="UP000001072"/>
    </source>
</evidence>
<dbReference type="KEGG" id="mlr:MELLADRAFT_106178"/>
<proteinExistence type="predicted"/>
<accession>F4RKN5</accession>
<feature type="compositionally biased region" description="Polar residues" evidence="1">
    <location>
        <begin position="268"/>
        <end position="300"/>
    </location>
</feature>
<gene>
    <name evidence="3" type="ORF">MELLADRAFT_106178</name>
</gene>
<dbReference type="GeneID" id="18922826"/>
<dbReference type="EMBL" id="GL883105">
    <property type="protein sequence ID" value="EGG07123.1"/>
    <property type="molecule type" value="Genomic_DNA"/>
</dbReference>
<keyword evidence="4" id="KW-1185">Reference proteome</keyword>
<keyword evidence="2" id="KW-0812">Transmembrane</keyword>
<keyword evidence="2" id="KW-0472">Membrane</keyword>
<dbReference type="Proteomes" id="UP000001072">
    <property type="component" value="Unassembled WGS sequence"/>
</dbReference>
<feature type="region of interest" description="Disordered" evidence="1">
    <location>
        <begin position="268"/>
        <end position="301"/>
    </location>
</feature>
<feature type="transmembrane region" description="Helical" evidence="2">
    <location>
        <begin position="12"/>
        <end position="32"/>
    </location>
</feature>